<dbReference type="EC" id="2.3.1.189" evidence="2"/>
<dbReference type="GO" id="GO:0035447">
    <property type="term" value="F:mycothiol synthase activity"/>
    <property type="evidence" value="ECO:0007669"/>
    <property type="project" value="UniProtKB-EC"/>
</dbReference>
<dbReference type="InterPro" id="IPR000182">
    <property type="entry name" value="GNAT_dom"/>
</dbReference>
<evidence type="ECO:0000313" key="3">
    <source>
        <dbReference type="Proteomes" id="UP000789423"/>
    </source>
</evidence>
<reference evidence="2 3" key="1">
    <citation type="submission" date="2021-10" db="EMBL/GenBank/DDBJ databases">
        <authorList>
            <person name="Criscuolo A."/>
        </authorList>
    </citation>
    <scope>NUCLEOTIDE SEQUENCE [LARGE SCALE GENOMIC DNA]</scope>
    <source>
        <strain evidence="3">CIP 111899</strain>
    </source>
</reference>
<name>A0ABM8YBC9_9BACI</name>
<dbReference type="PANTHER" id="PTHR43072:SF60">
    <property type="entry name" value="L-2,4-DIAMINOBUTYRIC ACID ACETYLTRANSFERASE"/>
    <property type="match status" value="1"/>
</dbReference>
<evidence type="ECO:0000313" key="2">
    <source>
        <dbReference type="EMBL" id="CAG9613007.1"/>
    </source>
</evidence>
<keyword evidence="3" id="KW-1185">Reference proteome</keyword>
<dbReference type="RefSeq" id="WP_230575112.1">
    <property type="nucleotide sequence ID" value="NZ_CAKJTI010000009.1"/>
</dbReference>
<dbReference type="Pfam" id="PF00583">
    <property type="entry name" value="Acetyltransf_1"/>
    <property type="match status" value="1"/>
</dbReference>
<sequence length="168" mass="18884">MNIRVLTKEDASIYLQLGIEGLTQNPEAFSSSYEDVMKQENPVTAMAKRLDNPEKFTIGAFKDDELIGMATLEIKPFIKQEHKAKIGSVYVSPKARGLGAGRALIETIIENAPRLDIEQIMLDVVVGNEPAKKLYESLGFQTYGVQERGLKYNGQYWDEEHMVLFLNA</sequence>
<dbReference type="CDD" id="cd04301">
    <property type="entry name" value="NAT_SF"/>
    <property type="match status" value="1"/>
</dbReference>
<dbReference type="SUPFAM" id="SSF55729">
    <property type="entry name" value="Acyl-CoA N-acyltransferases (Nat)"/>
    <property type="match status" value="1"/>
</dbReference>
<dbReference type="PROSITE" id="PS51186">
    <property type="entry name" value="GNAT"/>
    <property type="match status" value="1"/>
</dbReference>
<organism evidence="2 3">
    <name type="scientific">Bacillus rhizoplanae</name>
    <dbReference type="NCBI Taxonomy" id="2880966"/>
    <lineage>
        <taxon>Bacteria</taxon>
        <taxon>Bacillati</taxon>
        <taxon>Bacillota</taxon>
        <taxon>Bacilli</taxon>
        <taxon>Bacillales</taxon>
        <taxon>Bacillaceae</taxon>
        <taxon>Bacillus</taxon>
    </lineage>
</organism>
<evidence type="ECO:0000259" key="1">
    <source>
        <dbReference type="PROSITE" id="PS51186"/>
    </source>
</evidence>
<keyword evidence="2" id="KW-0808">Transferase</keyword>
<dbReference type="Proteomes" id="UP000789423">
    <property type="component" value="Unassembled WGS sequence"/>
</dbReference>
<dbReference type="EMBL" id="CAKJTI010000009">
    <property type="protein sequence ID" value="CAG9613007.1"/>
    <property type="molecule type" value="Genomic_DNA"/>
</dbReference>
<feature type="domain" description="N-acetyltransferase" evidence="1">
    <location>
        <begin position="1"/>
        <end position="167"/>
    </location>
</feature>
<keyword evidence="2" id="KW-0012">Acyltransferase</keyword>
<protein>
    <submittedName>
        <fullName evidence="2">Mycothiol acetyltransferase</fullName>
        <ecNumber evidence="2">2.3.1.189</ecNumber>
    </submittedName>
</protein>
<gene>
    <name evidence="2" type="primary">mshD_2</name>
    <name evidence="2" type="ORF">BACCIP111899_02202</name>
</gene>
<dbReference type="InterPro" id="IPR016181">
    <property type="entry name" value="Acyl_CoA_acyltransferase"/>
</dbReference>
<proteinExistence type="predicted"/>
<accession>A0ABM8YBC9</accession>
<comment type="caution">
    <text evidence="2">The sequence shown here is derived from an EMBL/GenBank/DDBJ whole genome shotgun (WGS) entry which is preliminary data.</text>
</comment>
<dbReference type="Gene3D" id="3.40.630.30">
    <property type="match status" value="1"/>
</dbReference>
<dbReference type="PANTHER" id="PTHR43072">
    <property type="entry name" value="N-ACETYLTRANSFERASE"/>
    <property type="match status" value="1"/>
</dbReference>